<comment type="subunit">
    <text evidence="13">Interacts with PI4KB. This binding competes with FREQ/NCS1 binding in a calcium-dependent manner.</text>
</comment>
<dbReference type="FunFam" id="1.10.238.10:FF:000115">
    <property type="entry name" value="Calcium-binding protein 8"/>
    <property type="match status" value="1"/>
</dbReference>
<comment type="caution">
    <text evidence="16">The sequence shown here is derived from an EMBL/GenBank/DDBJ whole genome shotgun (WGS) entry which is preliminary data.</text>
</comment>
<dbReference type="Gene3D" id="1.10.132.130">
    <property type="match status" value="1"/>
</dbReference>
<keyword evidence="4" id="KW-0963">Cytoplasm</keyword>
<reference evidence="16 17" key="1">
    <citation type="submission" date="2021-06" db="EMBL/GenBank/DDBJ databases">
        <title>Chromosome-level genome assembly of the red-tail catfish (Hemibagrus wyckioides).</title>
        <authorList>
            <person name="Shao F."/>
        </authorList>
    </citation>
    <scope>NUCLEOTIDE SEQUENCE [LARGE SCALE GENOMIC DNA]</scope>
    <source>
        <strain evidence="16">EC202008001</strain>
        <tissue evidence="16">Blood</tissue>
    </source>
</reference>
<feature type="transmembrane region" description="Helical" evidence="14">
    <location>
        <begin position="192"/>
        <end position="213"/>
    </location>
</feature>
<dbReference type="GO" id="GO:0005509">
    <property type="term" value="F:calcium ion binding"/>
    <property type="evidence" value="ECO:0007669"/>
    <property type="project" value="InterPro"/>
</dbReference>
<dbReference type="InterPro" id="IPR011992">
    <property type="entry name" value="EF-hand-dom_pair"/>
</dbReference>
<dbReference type="InterPro" id="IPR046427">
    <property type="entry name" value="Legumain_prodom_sf"/>
</dbReference>
<evidence type="ECO:0000259" key="15">
    <source>
        <dbReference type="PROSITE" id="PS50222"/>
    </source>
</evidence>
<dbReference type="PROSITE" id="PS00018">
    <property type="entry name" value="EF_HAND_1"/>
    <property type="match status" value="2"/>
</dbReference>
<dbReference type="PROSITE" id="PS00303">
    <property type="entry name" value="S100_CABP"/>
    <property type="match status" value="1"/>
</dbReference>
<dbReference type="Pfam" id="PF13499">
    <property type="entry name" value="EF-hand_7"/>
    <property type="match status" value="1"/>
</dbReference>
<dbReference type="GO" id="GO:0032588">
    <property type="term" value="C:trans-Golgi network membrane"/>
    <property type="evidence" value="ECO:0007669"/>
    <property type="project" value="TreeGrafter"/>
</dbReference>
<keyword evidence="8" id="KW-0106">Calcium</keyword>
<evidence type="ECO:0000256" key="8">
    <source>
        <dbReference type="ARBA" id="ARBA00022837"/>
    </source>
</evidence>
<dbReference type="CDD" id="cd21115">
    <property type="entry name" value="legumain_C"/>
    <property type="match status" value="1"/>
</dbReference>
<dbReference type="Gene3D" id="1.10.238.10">
    <property type="entry name" value="EF-hand"/>
    <property type="match status" value="1"/>
</dbReference>
<evidence type="ECO:0000256" key="11">
    <source>
        <dbReference type="ARBA" id="ARBA00023136"/>
    </source>
</evidence>
<dbReference type="EMBL" id="JAHKSW010000018">
    <property type="protein sequence ID" value="KAG7321446.1"/>
    <property type="molecule type" value="Genomic_DNA"/>
</dbReference>
<protein>
    <recommendedName>
        <fullName evidence="15">EF-hand domain-containing protein</fullName>
    </recommendedName>
</protein>
<dbReference type="GO" id="GO:0048471">
    <property type="term" value="C:perinuclear region of cytoplasm"/>
    <property type="evidence" value="ECO:0007669"/>
    <property type="project" value="UniProtKB-SubCell"/>
</dbReference>
<dbReference type="InterPro" id="IPR048501">
    <property type="entry name" value="Legum_prodom"/>
</dbReference>
<name>A0A9D3NDL5_9TELE</name>
<dbReference type="SUPFAM" id="SSF47473">
    <property type="entry name" value="EF-hand"/>
    <property type="match status" value="1"/>
</dbReference>
<dbReference type="SMART" id="SM00054">
    <property type="entry name" value="EFh"/>
    <property type="match status" value="2"/>
</dbReference>
<keyword evidence="6" id="KW-0479">Metal-binding</keyword>
<dbReference type="AlphaFoldDB" id="A0A9D3NDL5"/>
<dbReference type="PANTHER" id="PTHR46311">
    <property type="entry name" value="CALCIUM-BINDING PROTEIN 8-RELATED"/>
    <property type="match status" value="1"/>
</dbReference>
<evidence type="ECO:0000256" key="1">
    <source>
        <dbReference type="ARBA" id="ARBA00004521"/>
    </source>
</evidence>
<proteinExistence type="predicted"/>
<evidence type="ECO:0000256" key="10">
    <source>
        <dbReference type="ARBA" id="ARBA00023034"/>
    </source>
</evidence>
<feature type="domain" description="EF-hand" evidence="15">
    <location>
        <begin position="71"/>
        <end position="106"/>
    </location>
</feature>
<evidence type="ECO:0000256" key="5">
    <source>
        <dbReference type="ARBA" id="ARBA00022692"/>
    </source>
</evidence>
<evidence type="ECO:0000256" key="9">
    <source>
        <dbReference type="ARBA" id="ARBA00022989"/>
    </source>
</evidence>
<dbReference type="InterPro" id="IPR051111">
    <property type="entry name" value="Ca-binding_regulatory"/>
</dbReference>
<dbReference type="Proteomes" id="UP000824219">
    <property type="component" value="Linkage Group LG18"/>
</dbReference>
<dbReference type="OrthoDB" id="26525at2759"/>
<keyword evidence="5 14" id="KW-0812">Transmembrane</keyword>
<evidence type="ECO:0000256" key="12">
    <source>
        <dbReference type="ARBA" id="ARBA00037801"/>
    </source>
</evidence>
<organism evidence="16 17">
    <name type="scientific">Hemibagrus wyckioides</name>
    <dbReference type="NCBI Taxonomy" id="337641"/>
    <lineage>
        <taxon>Eukaryota</taxon>
        <taxon>Metazoa</taxon>
        <taxon>Chordata</taxon>
        <taxon>Craniata</taxon>
        <taxon>Vertebrata</taxon>
        <taxon>Euteleostomi</taxon>
        <taxon>Actinopterygii</taxon>
        <taxon>Neopterygii</taxon>
        <taxon>Teleostei</taxon>
        <taxon>Ostariophysi</taxon>
        <taxon>Siluriformes</taxon>
        <taxon>Bagridae</taxon>
        <taxon>Hemibagrus</taxon>
    </lineage>
</organism>
<keyword evidence="3" id="KW-1003">Cell membrane</keyword>
<dbReference type="InterPro" id="IPR002048">
    <property type="entry name" value="EF_hand_dom"/>
</dbReference>
<accession>A0A9D3NDL5</accession>
<evidence type="ECO:0000313" key="16">
    <source>
        <dbReference type="EMBL" id="KAG7321446.1"/>
    </source>
</evidence>
<dbReference type="GO" id="GO:0005886">
    <property type="term" value="C:plasma membrane"/>
    <property type="evidence" value="ECO:0007669"/>
    <property type="project" value="UniProtKB-SubCell"/>
</dbReference>
<evidence type="ECO:0000256" key="7">
    <source>
        <dbReference type="ARBA" id="ARBA00022737"/>
    </source>
</evidence>
<feature type="domain" description="EF-hand" evidence="15">
    <location>
        <begin position="35"/>
        <end position="70"/>
    </location>
</feature>
<evidence type="ECO:0000256" key="3">
    <source>
        <dbReference type="ARBA" id="ARBA00022475"/>
    </source>
</evidence>
<sequence>MPFHHVRAGLLYTDNFLTTSLSEISEEQLAHISTEELDEIREAFQVLDRDGNGFISKQELGVAMRSLGYMPSEVELAIIMQRLDMDGDGQVDFDEFVTILGPKLLSSDTREGFLGSTIDSIFWQFDMQQMSLEELKQVLFHAFRDHLTMKDIENIIVNEEESLKDSSGNCQTEFEGVHSKGKNRQTCVRKSLICAFAMAFIISVMLIAANQMLRKDSIGNRRREEDATHQDLPSSLPFSDWTKAHFPFQFQRKTQHWDLWDYWRERPRNIKSLQHGPVTILSALYPRNTVKSLLLQGKTYTQTNDGEQFEKQMFELHQGREMVIKSMKQVVEKCTDSDEAMQEILHGRSQAYASREYKEVVEHYREKCFDWHEAKYQSSMDHLYLFANLLDKKVSVERIKNAIDEVGAAMRAEKEKESTMGQ</sequence>
<dbReference type="PROSITE" id="PS50222">
    <property type="entry name" value="EF_HAND_2"/>
    <property type="match status" value="2"/>
</dbReference>
<keyword evidence="7" id="KW-0677">Repeat</keyword>
<keyword evidence="10" id="KW-0333">Golgi apparatus</keyword>
<keyword evidence="11 14" id="KW-0472">Membrane</keyword>
<gene>
    <name evidence="16" type="ORF">KOW79_015861</name>
</gene>
<dbReference type="InterPro" id="IPR018247">
    <property type="entry name" value="EF_Hand_1_Ca_BS"/>
</dbReference>
<keyword evidence="17" id="KW-1185">Reference proteome</keyword>
<dbReference type="CDD" id="cd00051">
    <property type="entry name" value="EFh"/>
    <property type="match status" value="1"/>
</dbReference>
<evidence type="ECO:0000256" key="14">
    <source>
        <dbReference type="SAM" id="Phobius"/>
    </source>
</evidence>
<evidence type="ECO:0000256" key="6">
    <source>
        <dbReference type="ARBA" id="ARBA00022723"/>
    </source>
</evidence>
<evidence type="ECO:0000256" key="13">
    <source>
        <dbReference type="ARBA" id="ARBA00038636"/>
    </source>
</evidence>
<keyword evidence="9 14" id="KW-1133">Transmembrane helix</keyword>
<comment type="subcellular location">
    <subcellularLocation>
        <location evidence="1">Cell membrane</location>
        <topology evidence="1">Single-pass type IV membrane protein</topology>
    </subcellularLocation>
    <subcellularLocation>
        <location evidence="2">Cytoplasm</location>
        <location evidence="2">Perinuclear region</location>
    </subcellularLocation>
    <subcellularLocation>
        <location evidence="12">Golgi apparatus</location>
        <location evidence="12">trans-Golgi network membrane</location>
        <topology evidence="12">Single-pass type IV membrane protein</topology>
    </subcellularLocation>
</comment>
<evidence type="ECO:0000256" key="2">
    <source>
        <dbReference type="ARBA" id="ARBA00004556"/>
    </source>
</evidence>
<dbReference type="PANTHER" id="PTHR46311:SF4">
    <property type="entry name" value="CALCIUM-BINDING PROTEIN 8-LIKE ISOFORM X1"/>
    <property type="match status" value="1"/>
</dbReference>
<dbReference type="InterPro" id="IPR001751">
    <property type="entry name" value="S100/CaBP7/8-like_CS"/>
</dbReference>
<evidence type="ECO:0000256" key="4">
    <source>
        <dbReference type="ARBA" id="ARBA00022490"/>
    </source>
</evidence>
<evidence type="ECO:0000313" key="17">
    <source>
        <dbReference type="Proteomes" id="UP000824219"/>
    </source>
</evidence>